<feature type="compositionally biased region" description="Low complexity" evidence="3">
    <location>
        <begin position="87"/>
        <end position="98"/>
    </location>
</feature>
<dbReference type="PROSITE" id="PS50800">
    <property type="entry name" value="SAP"/>
    <property type="match status" value="1"/>
</dbReference>
<organism evidence="5 6">
    <name type="scientific">Kluyveromyces marxianus</name>
    <name type="common">Yeast</name>
    <name type="synonym">Candida kefyr</name>
    <dbReference type="NCBI Taxonomy" id="4911"/>
    <lineage>
        <taxon>Eukaryota</taxon>
        <taxon>Fungi</taxon>
        <taxon>Dikarya</taxon>
        <taxon>Ascomycota</taxon>
        <taxon>Saccharomycotina</taxon>
        <taxon>Saccharomycetes</taxon>
        <taxon>Saccharomycetales</taxon>
        <taxon>Saccharomycetaceae</taxon>
        <taxon>Kluyveromyces</taxon>
    </lineage>
</organism>
<dbReference type="InterPro" id="IPR036361">
    <property type="entry name" value="SAP_dom_sf"/>
</dbReference>
<feature type="compositionally biased region" description="Basic residues" evidence="3">
    <location>
        <begin position="181"/>
        <end position="199"/>
    </location>
</feature>
<proteinExistence type="inferred from homology"/>
<dbReference type="InterPro" id="IPR052240">
    <property type="entry name" value="SAP_domain_ribonucleoprotein"/>
</dbReference>
<protein>
    <submittedName>
        <fullName evidence="5">Protein THO1</fullName>
    </submittedName>
</protein>
<evidence type="ECO:0000259" key="4">
    <source>
        <dbReference type="PROSITE" id="PS50800"/>
    </source>
</evidence>
<keyword evidence="1" id="KW-0597">Phosphoprotein</keyword>
<evidence type="ECO:0000313" key="6">
    <source>
        <dbReference type="Proteomes" id="UP000422736"/>
    </source>
</evidence>
<dbReference type="EMBL" id="CP015061">
    <property type="protein sequence ID" value="QGN18166.1"/>
    <property type="molecule type" value="Genomic_DNA"/>
</dbReference>
<evidence type="ECO:0000256" key="2">
    <source>
        <dbReference type="ARBA" id="ARBA00046328"/>
    </source>
</evidence>
<feature type="region of interest" description="Disordered" evidence="3">
    <location>
        <begin position="172"/>
        <end position="199"/>
    </location>
</feature>
<evidence type="ECO:0000256" key="1">
    <source>
        <dbReference type="ARBA" id="ARBA00022553"/>
    </source>
</evidence>
<dbReference type="SMART" id="SM00513">
    <property type="entry name" value="SAP"/>
    <property type="match status" value="1"/>
</dbReference>
<keyword evidence="6" id="KW-1185">Reference proteome</keyword>
<sequence length="199" mass="21738">MSYSGNTVAQLKELLKQRNLSTDGLKADLITRLQEDDAKNAAAEPKPTDASSQAENKTESATAQENKDETTHQSAVQTGAEAGAETQAPAQAQDPAPAETSAQTPTPAPKPQLSPEQLKQTAIDHLQKKIHRAEKFGQDDSIVEDLKRQINRIEKFGLDLTTQLAQELGFGKGPRAAIGKPNRKPFQKKHKNKKNIKRN</sequence>
<accession>A0ABX6F2P7</accession>
<feature type="region of interest" description="Disordered" evidence="3">
    <location>
        <begin position="36"/>
        <end position="137"/>
    </location>
</feature>
<gene>
    <name evidence="5" type="primary">THO1</name>
    <name evidence="5" type="ORF">FIM1_4489</name>
</gene>
<reference evidence="5 6" key="1">
    <citation type="submission" date="2016-03" db="EMBL/GenBank/DDBJ databases">
        <title>How can Kluyveromyces marxianus grow so fast - potential evolutionary course in Saccharomyces Complex revealed by comparative genomics.</title>
        <authorList>
            <person name="Mo W."/>
            <person name="Lu W."/>
            <person name="Yang X."/>
            <person name="Qi J."/>
            <person name="Lv H."/>
        </authorList>
    </citation>
    <scope>NUCLEOTIDE SEQUENCE [LARGE SCALE GENOMIC DNA]</scope>
    <source>
        <strain evidence="5 6">FIM1</strain>
    </source>
</reference>
<dbReference type="InterPro" id="IPR040746">
    <property type="entry name" value="THO1_MOS11_C"/>
</dbReference>
<dbReference type="PANTHER" id="PTHR46551:SF1">
    <property type="entry name" value="SAP DOMAIN-CONTAINING RIBONUCLEOPROTEIN"/>
    <property type="match status" value="1"/>
</dbReference>
<dbReference type="Pfam" id="PF18592">
    <property type="entry name" value="Tho1_MOS11_C"/>
    <property type="match status" value="1"/>
</dbReference>
<dbReference type="Gene3D" id="1.10.720.30">
    <property type="entry name" value="SAP domain"/>
    <property type="match status" value="1"/>
</dbReference>
<dbReference type="Pfam" id="PF02037">
    <property type="entry name" value="SAP"/>
    <property type="match status" value="1"/>
</dbReference>
<dbReference type="PANTHER" id="PTHR46551">
    <property type="entry name" value="SAP DOMAIN-CONTAINING RIBONUCLEOPROTEIN"/>
    <property type="match status" value="1"/>
</dbReference>
<dbReference type="InterPro" id="IPR003034">
    <property type="entry name" value="SAP_dom"/>
</dbReference>
<evidence type="ECO:0000256" key="3">
    <source>
        <dbReference type="SAM" id="MobiDB-lite"/>
    </source>
</evidence>
<comment type="similarity">
    <text evidence="2">Belongs to the SAP domain-containing ribonucleoprotein family.</text>
</comment>
<dbReference type="Proteomes" id="UP000422736">
    <property type="component" value="Chromosome 7"/>
</dbReference>
<evidence type="ECO:0000313" key="5">
    <source>
        <dbReference type="EMBL" id="QGN18166.1"/>
    </source>
</evidence>
<name>A0ABX6F2P7_KLUMA</name>
<feature type="compositionally biased region" description="Polar residues" evidence="3">
    <location>
        <begin position="49"/>
        <end position="64"/>
    </location>
</feature>
<dbReference type="SUPFAM" id="SSF68906">
    <property type="entry name" value="SAP domain"/>
    <property type="match status" value="1"/>
</dbReference>
<feature type="domain" description="SAP" evidence="4">
    <location>
        <begin position="3"/>
        <end position="37"/>
    </location>
</feature>